<evidence type="ECO:0000256" key="8">
    <source>
        <dbReference type="ARBA" id="ARBA00038436"/>
    </source>
</evidence>
<evidence type="ECO:0000256" key="1">
    <source>
        <dbReference type="ARBA" id="ARBA00004429"/>
    </source>
</evidence>
<name>A0A2T5V6S1_9HYPH</name>
<evidence type="ECO:0000256" key="4">
    <source>
        <dbReference type="ARBA" id="ARBA00022519"/>
    </source>
</evidence>
<evidence type="ECO:0000313" key="11">
    <source>
        <dbReference type="EMBL" id="PTW59440.1"/>
    </source>
</evidence>
<keyword evidence="6 9" id="KW-1133">Transmembrane helix</keyword>
<gene>
    <name evidence="11" type="ORF">C8N35_107154</name>
</gene>
<comment type="caution">
    <text evidence="11">The sequence shown here is derived from an EMBL/GenBank/DDBJ whole genome shotgun (WGS) entry which is preliminary data.</text>
</comment>
<comment type="similarity">
    <text evidence="8 9">Belongs to the TRAP transporter small permease family.</text>
</comment>
<evidence type="ECO:0000256" key="6">
    <source>
        <dbReference type="ARBA" id="ARBA00022989"/>
    </source>
</evidence>
<reference evidence="11 12" key="1">
    <citation type="submission" date="2018-04" db="EMBL/GenBank/DDBJ databases">
        <title>Genomic Encyclopedia of Archaeal and Bacterial Type Strains, Phase II (KMG-II): from individual species to whole genera.</title>
        <authorList>
            <person name="Goeker M."/>
        </authorList>
    </citation>
    <scope>NUCLEOTIDE SEQUENCE [LARGE SCALE GENOMIC DNA]</scope>
    <source>
        <strain evidence="11 12">DSM 23382</strain>
    </source>
</reference>
<evidence type="ECO:0000256" key="9">
    <source>
        <dbReference type="RuleBase" id="RU369079"/>
    </source>
</evidence>
<dbReference type="PANTHER" id="PTHR35011:SF4">
    <property type="entry name" value="SLL1102 PROTEIN"/>
    <property type="match status" value="1"/>
</dbReference>
<feature type="transmembrane region" description="Helical" evidence="9">
    <location>
        <begin position="145"/>
        <end position="167"/>
    </location>
</feature>
<keyword evidence="4 9" id="KW-0997">Cell inner membrane</keyword>
<comment type="subcellular location">
    <subcellularLocation>
        <location evidence="1 9">Cell inner membrane</location>
        <topology evidence="1 9">Multi-pass membrane protein</topology>
    </subcellularLocation>
</comment>
<evidence type="ECO:0000259" key="10">
    <source>
        <dbReference type="Pfam" id="PF04290"/>
    </source>
</evidence>
<dbReference type="GO" id="GO:0005886">
    <property type="term" value="C:plasma membrane"/>
    <property type="evidence" value="ECO:0007669"/>
    <property type="project" value="UniProtKB-SubCell"/>
</dbReference>
<dbReference type="InterPro" id="IPR007387">
    <property type="entry name" value="TRAP_DctQ"/>
</dbReference>
<evidence type="ECO:0000256" key="3">
    <source>
        <dbReference type="ARBA" id="ARBA00022475"/>
    </source>
</evidence>
<evidence type="ECO:0000256" key="5">
    <source>
        <dbReference type="ARBA" id="ARBA00022692"/>
    </source>
</evidence>
<feature type="transmembrane region" description="Helical" evidence="9">
    <location>
        <begin position="63"/>
        <end position="84"/>
    </location>
</feature>
<evidence type="ECO:0000256" key="2">
    <source>
        <dbReference type="ARBA" id="ARBA00022448"/>
    </source>
</evidence>
<dbReference type="EMBL" id="QAYG01000007">
    <property type="protein sequence ID" value="PTW59440.1"/>
    <property type="molecule type" value="Genomic_DNA"/>
</dbReference>
<comment type="subunit">
    <text evidence="9">The complex comprises the extracytoplasmic solute receptor protein and the two transmembrane proteins.</text>
</comment>
<feature type="transmembrane region" description="Helical" evidence="9">
    <location>
        <begin position="31"/>
        <end position="51"/>
    </location>
</feature>
<dbReference type="Proteomes" id="UP000244081">
    <property type="component" value="Unassembled WGS sequence"/>
</dbReference>
<accession>A0A2T5V6S1</accession>
<protein>
    <recommendedName>
        <fullName evidence="9">TRAP transporter small permease protein</fullName>
    </recommendedName>
</protein>
<dbReference type="InterPro" id="IPR055348">
    <property type="entry name" value="DctQ"/>
</dbReference>
<evidence type="ECO:0000313" key="12">
    <source>
        <dbReference type="Proteomes" id="UP000244081"/>
    </source>
</evidence>
<keyword evidence="5 9" id="KW-0812">Transmembrane</keyword>
<keyword evidence="2 9" id="KW-0813">Transport</keyword>
<keyword evidence="12" id="KW-1185">Reference proteome</keyword>
<dbReference type="Pfam" id="PF04290">
    <property type="entry name" value="DctQ"/>
    <property type="match status" value="1"/>
</dbReference>
<feature type="domain" description="Tripartite ATP-independent periplasmic transporters DctQ component" evidence="10">
    <location>
        <begin position="37"/>
        <end position="169"/>
    </location>
</feature>
<keyword evidence="3" id="KW-1003">Cell membrane</keyword>
<sequence length="195" mass="21261">MRTRRSSGVFLMLAVASAIDRFNCAIGRAISWAMPAMVVIQVAVVLMRYVFGIGSIWMQESIVYLHAATFLLAGAYTLAVDAHVRVDIFYREARPRVRAAVDTFGTLFFLLPMCAVILWVSTPYVARSWSILEGSRETSGIQGIYLLKTLILVFAGLMALQGVGIIIKGVSALAGQPAALRRFTREAGADGERTA</sequence>
<evidence type="ECO:0000256" key="7">
    <source>
        <dbReference type="ARBA" id="ARBA00023136"/>
    </source>
</evidence>
<organism evidence="11 12">
    <name type="scientific">Breoghania corrubedonensis</name>
    <dbReference type="NCBI Taxonomy" id="665038"/>
    <lineage>
        <taxon>Bacteria</taxon>
        <taxon>Pseudomonadati</taxon>
        <taxon>Pseudomonadota</taxon>
        <taxon>Alphaproteobacteria</taxon>
        <taxon>Hyphomicrobiales</taxon>
        <taxon>Stappiaceae</taxon>
        <taxon>Breoghania</taxon>
    </lineage>
</organism>
<dbReference type="GO" id="GO:0022857">
    <property type="term" value="F:transmembrane transporter activity"/>
    <property type="evidence" value="ECO:0007669"/>
    <property type="project" value="UniProtKB-UniRule"/>
</dbReference>
<comment type="function">
    <text evidence="9">Part of the tripartite ATP-independent periplasmic (TRAP) transport system.</text>
</comment>
<feature type="transmembrane region" description="Helical" evidence="9">
    <location>
        <begin position="104"/>
        <end position="125"/>
    </location>
</feature>
<dbReference type="AlphaFoldDB" id="A0A2T5V6S1"/>
<proteinExistence type="inferred from homology"/>
<dbReference type="PANTHER" id="PTHR35011">
    <property type="entry name" value="2,3-DIKETO-L-GULONATE TRAP TRANSPORTER SMALL PERMEASE PROTEIN YIAM"/>
    <property type="match status" value="1"/>
</dbReference>
<keyword evidence="7 9" id="KW-0472">Membrane</keyword>